<feature type="region of interest" description="Disordered" evidence="1">
    <location>
        <begin position="671"/>
        <end position="711"/>
    </location>
</feature>
<feature type="compositionally biased region" description="Basic and acidic residues" evidence="1">
    <location>
        <begin position="170"/>
        <end position="182"/>
    </location>
</feature>
<evidence type="ECO:0000256" key="2">
    <source>
        <dbReference type="SAM" id="SignalP"/>
    </source>
</evidence>
<gene>
    <name evidence="3" type="ORF">BESB_070900</name>
</gene>
<feature type="compositionally biased region" description="Basic and acidic residues" evidence="1">
    <location>
        <begin position="107"/>
        <end position="130"/>
    </location>
</feature>
<feature type="compositionally biased region" description="Basic residues" evidence="1">
    <location>
        <begin position="184"/>
        <end position="198"/>
    </location>
</feature>
<evidence type="ECO:0000313" key="4">
    <source>
        <dbReference type="Proteomes" id="UP000224006"/>
    </source>
</evidence>
<feature type="compositionally biased region" description="Basic and acidic residues" evidence="1">
    <location>
        <begin position="450"/>
        <end position="465"/>
    </location>
</feature>
<keyword evidence="2" id="KW-0732">Signal</keyword>
<feature type="compositionally biased region" description="Polar residues" evidence="1">
    <location>
        <begin position="548"/>
        <end position="557"/>
    </location>
</feature>
<evidence type="ECO:0000256" key="1">
    <source>
        <dbReference type="SAM" id="MobiDB-lite"/>
    </source>
</evidence>
<dbReference type="VEuPathDB" id="ToxoDB:BESB_070900"/>
<protein>
    <recommendedName>
        <fullName evidence="5">Transmembrane protein</fullName>
    </recommendedName>
</protein>
<evidence type="ECO:0000313" key="3">
    <source>
        <dbReference type="EMBL" id="PFH33938.1"/>
    </source>
</evidence>
<feature type="compositionally biased region" description="Polar residues" evidence="1">
    <location>
        <begin position="476"/>
        <end position="488"/>
    </location>
</feature>
<feature type="compositionally biased region" description="Low complexity" evidence="1">
    <location>
        <begin position="498"/>
        <end position="526"/>
    </location>
</feature>
<feature type="compositionally biased region" description="Low complexity" evidence="1">
    <location>
        <begin position="899"/>
        <end position="910"/>
    </location>
</feature>
<reference evidence="3 4" key="1">
    <citation type="submission" date="2017-09" db="EMBL/GenBank/DDBJ databases">
        <title>Genome sequencing of Besnoitia besnoiti strain Bb-Ger1.</title>
        <authorList>
            <person name="Schares G."/>
            <person name="Venepally P."/>
            <person name="Lorenzi H.A."/>
        </authorList>
    </citation>
    <scope>NUCLEOTIDE SEQUENCE [LARGE SCALE GENOMIC DNA]</scope>
    <source>
        <strain evidence="3 4">Bb-Ger1</strain>
    </source>
</reference>
<feature type="region of interest" description="Disordered" evidence="1">
    <location>
        <begin position="107"/>
        <end position="136"/>
    </location>
</feature>
<feature type="signal peptide" evidence="2">
    <location>
        <begin position="1"/>
        <end position="33"/>
    </location>
</feature>
<dbReference type="GeneID" id="40312016"/>
<name>A0A2A9M637_BESBE</name>
<feature type="chain" id="PRO_5012879925" description="Transmembrane protein" evidence="2">
    <location>
        <begin position="34"/>
        <end position="1501"/>
    </location>
</feature>
<feature type="region of interest" description="Disordered" evidence="1">
    <location>
        <begin position="1014"/>
        <end position="1057"/>
    </location>
</feature>
<feature type="region of interest" description="Disordered" evidence="1">
    <location>
        <begin position="818"/>
        <end position="913"/>
    </location>
</feature>
<dbReference type="KEGG" id="bbes:BESB_070900"/>
<dbReference type="RefSeq" id="XP_029217947.1">
    <property type="nucleotide sequence ID" value="XM_029365463.1"/>
</dbReference>
<feature type="region of interest" description="Disordered" evidence="1">
    <location>
        <begin position="170"/>
        <end position="211"/>
    </location>
</feature>
<keyword evidence="4" id="KW-1185">Reference proteome</keyword>
<feature type="compositionally biased region" description="Basic and acidic residues" evidence="1">
    <location>
        <begin position="878"/>
        <end position="896"/>
    </location>
</feature>
<accession>A0A2A9M637</accession>
<feature type="compositionally biased region" description="Basic and acidic residues" evidence="1">
    <location>
        <begin position="1020"/>
        <end position="1045"/>
    </location>
</feature>
<evidence type="ECO:0008006" key="5">
    <source>
        <dbReference type="Google" id="ProtNLM"/>
    </source>
</evidence>
<proteinExistence type="predicted"/>
<feature type="region of interest" description="Disordered" evidence="1">
    <location>
        <begin position="449"/>
        <end position="526"/>
    </location>
</feature>
<dbReference type="Proteomes" id="UP000224006">
    <property type="component" value="Unassembled WGS sequence"/>
</dbReference>
<feature type="compositionally biased region" description="Basic and acidic residues" evidence="1">
    <location>
        <begin position="671"/>
        <end position="686"/>
    </location>
</feature>
<organism evidence="3 4">
    <name type="scientific">Besnoitia besnoiti</name>
    <name type="common">Apicomplexan protozoan</name>
    <dbReference type="NCBI Taxonomy" id="94643"/>
    <lineage>
        <taxon>Eukaryota</taxon>
        <taxon>Sar</taxon>
        <taxon>Alveolata</taxon>
        <taxon>Apicomplexa</taxon>
        <taxon>Conoidasida</taxon>
        <taxon>Coccidia</taxon>
        <taxon>Eucoccidiorida</taxon>
        <taxon>Eimeriorina</taxon>
        <taxon>Sarcocystidae</taxon>
        <taxon>Besnoitia</taxon>
    </lineage>
</organism>
<dbReference type="EMBL" id="NWUJ01000007">
    <property type="protein sequence ID" value="PFH33938.1"/>
    <property type="molecule type" value="Genomic_DNA"/>
</dbReference>
<comment type="caution">
    <text evidence="3">The sequence shown here is derived from an EMBL/GenBank/DDBJ whole genome shotgun (WGS) entry which is preliminary data.</text>
</comment>
<dbReference type="OrthoDB" id="332121at2759"/>
<sequence length="1501" mass="162680">MVVVRCLCLLPPFSRLFHLFCFMLLLHAIAGEAFERRSTTARNFDLFSISFSACPPRSSWLSSARSSALTMSCSGRGTGNFSVDCKARFLQSNNDVLARIHWSPARESSKDGERETSFVEGSRGRERFSSEHPALPRSSTCAGGWSDACAATEGGRRAVCTCASRFPRRQDPSWRSWREGSVRSRLRSPSRARGRRTRTPASEPGGGSRLRSLLELSTSRASCAREDCGARCIPLPAHFAPSRKTQRCHCRRLRAYSPTCLSRPSGASAELLGGSSFSSSGRRDLRAVPSSAPASFAASPSCFWSGRPSPLPSASCSWVSYSTCGRSLHSDSRLAPAPSILSPLVSPPRASALAILHATAAWQSSALKTCDIFGEPQVRRRSLYEVAERFDELAKHEYDGVLKQVAEEANREMRSNCLGRVPRKPEALEYGLPSTGGGQTDAAAAILKPGGHDGRLERRDTKDEPAESSCHGRPASLSSRVLSGTQADAQPGARRNTEPVSAAREAFAARAPRSAPVSRRPLLSSPRAPVFPASPLLPFGPASVLPAPSSSEGSTAQDDSRGDAGRKSAGMNGKAQTAGGEEERLEQSLEAARSAAALLSAVDASIASFPLRAIARIFIRVCQLTSVRGEDLKDDPRYARLLAALDLRLQEDVQAVASQIALFDRKREEDRVDQEAQRDTGTRAREPLSLAGNGDRETEAAGDGDAAASEGPVQGETVCRISLCFELLPEDLVALAKALRLSRLALDLDMVLRNVEILALLQLPSFSLQQICELVMSLGAVRTTGLRPLSRTFLSRAASRLGVLLSACLDEYEALPMQQDGGHEGRRDKVARSEAPEARQKTEGETKENGRAERCDEGKRRQERGHRLGAGAAEATESESRQTESRKVNRRNENLFREASSLSSSMASPAGTRSVACIEKDPLRFTQARSLSSAVENVLGTLPSFLQYEEESRVCAQDLKRPAFLCETFLRSLGRAWAQTMSLEERREIRGAAGASETPQGPQHLLLSGSPCSTLSERQQCGERDGIKSEGARSGRGAGTEDREGGGCGVPGDGNRHGETREVVDFLEKATHIRYIAKALAGTLKAGSADDERVLSPLTRAAFGLLRDCGGEGTSHCSHGARGRSGEACAHDHLKRCRISVAQALLETLATFSELLWGDASLPAVTIKKRLEEDWLRCFRVKLHVFVSFVLCPILPLQAGAFSKELWSAALPTLRSVLPFLSLSYLDQALRLYGRARVTGTIQPRRLQGGGEDTFGAPDVLTGEGGGHATYRQEANRGTQDGGGAGRDKEFLECLLRVLMAHPRNMTNGELSAFADRLVSNAFWLGGVESGVAEELVATVFAEIRERYIDGDADAQARVDLPLQPAMNLALLAGEWGVISMQALFDFLVLSLHAHRAELHFADLLKLSEALRRLSAGYDLLHALGAEALLDCILHRAEEIYENLRKRASSIPDDLYTELQEANVKEHIRGNMKVSLVEGLSPYLRSLATLEEEISVMLSRP</sequence>
<feature type="region of interest" description="Disordered" evidence="1">
    <location>
        <begin position="542"/>
        <end position="587"/>
    </location>
</feature>
<feature type="compositionally biased region" description="Basic and acidic residues" evidence="1">
    <location>
        <begin position="821"/>
        <end position="860"/>
    </location>
</feature>